<evidence type="ECO:0000313" key="4">
    <source>
        <dbReference type="Proteomes" id="UP000006882"/>
    </source>
</evidence>
<protein>
    <submittedName>
        <fullName evidence="3">Uncharacterized protein</fullName>
    </submittedName>
</protein>
<evidence type="ECO:0000313" key="3">
    <source>
        <dbReference type="EMBL" id="ONH95209.1"/>
    </source>
</evidence>
<reference evidence="3 4" key="1">
    <citation type="journal article" date="2013" name="Nat. Genet.">
        <title>The high-quality draft genome of peach (Prunus persica) identifies unique patterns of genetic diversity, domestication and genome evolution.</title>
        <authorList>
            <consortium name="International Peach Genome Initiative"/>
            <person name="Verde I."/>
            <person name="Abbott A.G."/>
            <person name="Scalabrin S."/>
            <person name="Jung S."/>
            <person name="Shu S."/>
            <person name="Marroni F."/>
            <person name="Zhebentyayeva T."/>
            <person name="Dettori M.T."/>
            <person name="Grimwood J."/>
            <person name="Cattonaro F."/>
            <person name="Zuccolo A."/>
            <person name="Rossini L."/>
            <person name="Jenkins J."/>
            <person name="Vendramin E."/>
            <person name="Meisel L.A."/>
            <person name="Decroocq V."/>
            <person name="Sosinski B."/>
            <person name="Prochnik S."/>
            <person name="Mitros T."/>
            <person name="Policriti A."/>
            <person name="Cipriani G."/>
            <person name="Dondini L."/>
            <person name="Ficklin S."/>
            <person name="Goodstein D.M."/>
            <person name="Xuan P."/>
            <person name="Del Fabbro C."/>
            <person name="Aramini V."/>
            <person name="Copetti D."/>
            <person name="Gonzalez S."/>
            <person name="Horner D.S."/>
            <person name="Falchi R."/>
            <person name="Lucas S."/>
            <person name="Mica E."/>
            <person name="Maldonado J."/>
            <person name="Lazzari B."/>
            <person name="Bielenberg D."/>
            <person name="Pirona R."/>
            <person name="Miculan M."/>
            <person name="Barakat A."/>
            <person name="Testolin R."/>
            <person name="Stella A."/>
            <person name="Tartarini S."/>
            <person name="Tonutti P."/>
            <person name="Arus P."/>
            <person name="Orellana A."/>
            <person name="Wells C."/>
            <person name="Main D."/>
            <person name="Vizzotto G."/>
            <person name="Silva H."/>
            <person name="Salamini F."/>
            <person name="Schmutz J."/>
            <person name="Morgante M."/>
            <person name="Rokhsar D.S."/>
        </authorList>
    </citation>
    <scope>NUCLEOTIDE SEQUENCE [LARGE SCALE GENOMIC DNA]</scope>
    <source>
        <strain evidence="4">cv. Nemared</strain>
    </source>
</reference>
<keyword evidence="2" id="KW-1133">Transmembrane helix</keyword>
<dbReference type="EMBL" id="CM007657">
    <property type="protein sequence ID" value="ONH95209.1"/>
    <property type="molecule type" value="Genomic_DNA"/>
</dbReference>
<proteinExistence type="predicted"/>
<feature type="region of interest" description="Disordered" evidence="1">
    <location>
        <begin position="1"/>
        <end position="36"/>
    </location>
</feature>
<feature type="transmembrane region" description="Helical" evidence="2">
    <location>
        <begin position="158"/>
        <end position="178"/>
    </location>
</feature>
<keyword evidence="2" id="KW-0812">Transmembrane</keyword>
<organism evidence="3 4">
    <name type="scientific">Prunus persica</name>
    <name type="common">Peach</name>
    <name type="synonym">Amygdalus persica</name>
    <dbReference type="NCBI Taxonomy" id="3760"/>
    <lineage>
        <taxon>Eukaryota</taxon>
        <taxon>Viridiplantae</taxon>
        <taxon>Streptophyta</taxon>
        <taxon>Embryophyta</taxon>
        <taxon>Tracheophyta</taxon>
        <taxon>Spermatophyta</taxon>
        <taxon>Magnoliopsida</taxon>
        <taxon>eudicotyledons</taxon>
        <taxon>Gunneridae</taxon>
        <taxon>Pentapetalae</taxon>
        <taxon>rosids</taxon>
        <taxon>fabids</taxon>
        <taxon>Rosales</taxon>
        <taxon>Rosaceae</taxon>
        <taxon>Amygdaloideae</taxon>
        <taxon>Amygdaleae</taxon>
        <taxon>Prunus</taxon>
    </lineage>
</organism>
<dbReference type="AlphaFoldDB" id="A0A251N9B8"/>
<dbReference type="Proteomes" id="UP000006882">
    <property type="component" value="Chromosome G7"/>
</dbReference>
<sequence length="197" mass="22362">MNDVGHVSVGKHPGGAAPLSPAQPLQRAASSTPLHSTNGLTLLSNQLLGNHQQVSVSNRQRRLTARRIVIIINPAAGWPKICTSWTTAGQHPPSTTTTSANHGWSPSPPLLVAIMWHIDKSPSIIKKRKKKRKRYAIRGLESCPSLWTKRRITNQAKLSFLLIMRIYSLYTILFQHQLKFYFFIYTNYHFFSYQMRT</sequence>
<evidence type="ECO:0000256" key="2">
    <source>
        <dbReference type="SAM" id="Phobius"/>
    </source>
</evidence>
<keyword evidence="2" id="KW-0472">Membrane</keyword>
<evidence type="ECO:0000256" key="1">
    <source>
        <dbReference type="SAM" id="MobiDB-lite"/>
    </source>
</evidence>
<gene>
    <name evidence="3" type="ORF">PRUPE_7G057200</name>
</gene>
<dbReference type="Gramene" id="ONH95209">
    <property type="protein sequence ID" value="ONH95209"/>
    <property type="gene ID" value="PRUPE_7G057200"/>
</dbReference>
<name>A0A251N9B8_PRUPE</name>
<keyword evidence="4" id="KW-1185">Reference proteome</keyword>
<accession>A0A251N9B8</accession>